<comment type="caution">
    <text evidence="1">The sequence shown here is derived from an EMBL/GenBank/DDBJ whole genome shotgun (WGS) entry which is preliminary data.</text>
</comment>
<name>A0A1G2CC67_9BACT</name>
<dbReference type="Proteomes" id="UP000178880">
    <property type="component" value="Unassembled WGS sequence"/>
</dbReference>
<organism evidence="1 2">
    <name type="scientific">Candidatus Liptonbacteria bacterium RIFCSPLOWO2_01_FULL_52_25</name>
    <dbReference type="NCBI Taxonomy" id="1798650"/>
    <lineage>
        <taxon>Bacteria</taxon>
        <taxon>Candidatus Liptoniibacteriota</taxon>
    </lineage>
</organism>
<evidence type="ECO:0000313" key="2">
    <source>
        <dbReference type="Proteomes" id="UP000178880"/>
    </source>
</evidence>
<evidence type="ECO:0008006" key="3">
    <source>
        <dbReference type="Google" id="ProtNLM"/>
    </source>
</evidence>
<accession>A0A1G2CC67</accession>
<dbReference type="AlphaFoldDB" id="A0A1G2CC67"/>
<evidence type="ECO:0000313" key="1">
    <source>
        <dbReference type="EMBL" id="OGY98974.1"/>
    </source>
</evidence>
<sequence>MVRTKPKLLLLKSYLAVAKASVGSNIFRRLYYKIGNREIEVLGDGNLSCATFVSFVLKIFSLVPEIHTTVKETEKDLRRVGWHTIKKPRPGAVIVYRPKITSSGEIHKHLGIYLGGGKAISNRDFKKSPKIDTWNYRSIEKILWHKKLK</sequence>
<dbReference type="EMBL" id="MHLA01000025">
    <property type="protein sequence ID" value="OGY98974.1"/>
    <property type="molecule type" value="Genomic_DNA"/>
</dbReference>
<gene>
    <name evidence="1" type="ORF">A2945_03975</name>
</gene>
<proteinExistence type="predicted"/>
<dbReference type="Gene3D" id="3.90.1720.10">
    <property type="entry name" value="endopeptidase domain like (from Nostoc punctiforme)"/>
    <property type="match status" value="1"/>
</dbReference>
<protein>
    <recommendedName>
        <fullName evidence="3">NlpC/P60 domain-containing protein</fullName>
    </recommendedName>
</protein>
<reference evidence="1 2" key="1">
    <citation type="journal article" date="2016" name="Nat. Commun.">
        <title>Thousands of microbial genomes shed light on interconnected biogeochemical processes in an aquifer system.</title>
        <authorList>
            <person name="Anantharaman K."/>
            <person name="Brown C.T."/>
            <person name="Hug L.A."/>
            <person name="Sharon I."/>
            <person name="Castelle C.J."/>
            <person name="Probst A.J."/>
            <person name="Thomas B.C."/>
            <person name="Singh A."/>
            <person name="Wilkins M.J."/>
            <person name="Karaoz U."/>
            <person name="Brodie E.L."/>
            <person name="Williams K.H."/>
            <person name="Hubbard S.S."/>
            <person name="Banfield J.F."/>
        </authorList>
    </citation>
    <scope>NUCLEOTIDE SEQUENCE [LARGE SCALE GENOMIC DNA]</scope>
</reference>
<dbReference type="STRING" id="1798650.A2945_03975"/>